<keyword evidence="6" id="KW-0223">Dioxygenase</keyword>
<evidence type="ECO:0000259" key="10">
    <source>
        <dbReference type="PROSITE" id="PS51471"/>
    </source>
</evidence>
<dbReference type="Gramene" id="RZC67666">
    <property type="protein sequence ID" value="RZC67666"/>
    <property type="gene ID" value="C5167_011374"/>
</dbReference>
<dbReference type="Pfam" id="PF03171">
    <property type="entry name" value="2OG-FeII_Oxy"/>
    <property type="match status" value="1"/>
</dbReference>
<evidence type="ECO:0000256" key="3">
    <source>
        <dbReference type="ARBA" id="ARBA00008056"/>
    </source>
</evidence>
<dbReference type="OrthoDB" id="288590at2759"/>
<evidence type="ECO:0000256" key="9">
    <source>
        <dbReference type="RuleBase" id="RU003682"/>
    </source>
</evidence>
<evidence type="ECO:0000256" key="4">
    <source>
        <dbReference type="ARBA" id="ARBA00022679"/>
    </source>
</evidence>
<dbReference type="InterPro" id="IPR005123">
    <property type="entry name" value="Oxoglu/Fe-dep_dioxygenase_dom"/>
</dbReference>
<dbReference type="GO" id="GO:0016740">
    <property type="term" value="F:transferase activity"/>
    <property type="evidence" value="ECO:0007669"/>
    <property type="project" value="UniProtKB-KW"/>
</dbReference>
<dbReference type="Pfam" id="PF14226">
    <property type="entry name" value="DIOX_N"/>
    <property type="match status" value="1"/>
</dbReference>
<reference evidence="11 12" key="1">
    <citation type="journal article" date="2018" name="Science">
        <title>The opium poppy genome and morphinan production.</title>
        <authorList>
            <person name="Guo L."/>
            <person name="Winzer T."/>
            <person name="Yang X."/>
            <person name="Li Y."/>
            <person name="Ning Z."/>
            <person name="He Z."/>
            <person name="Teodor R."/>
            <person name="Lu Y."/>
            <person name="Bowser T.A."/>
            <person name="Graham I.A."/>
            <person name="Ye K."/>
        </authorList>
    </citation>
    <scope>NUCLEOTIDE SEQUENCE [LARGE SCALE GENOMIC DNA]</scope>
    <source>
        <strain evidence="12">cv. HN1</strain>
        <tissue evidence="11">Leaves</tissue>
    </source>
</reference>
<dbReference type="AlphaFoldDB" id="A0A4Y7K4B5"/>
<evidence type="ECO:0000313" key="12">
    <source>
        <dbReference type="Proteomes" id="UP000316621"/>
    </source>
</evidence>
<dbReference type="OMA" id="DMFFLTM"/>
<dbReference type="InterPro" id="IPR044861">
    <property type="entry name" value="IPNS-like_FE2OG_OXY"/>
</dbReference>
<evidence type="ECO:0000256" key="7">
    <source>
        <dbReference type="ARBA" id="ARBA00023002"/>
    </source>
</evidence>
<evidence type="ECO:0000313" key="11">
    <source>
        <dbReference type="EMBL" id="RZC67666.1"/>
    </source>
</evidence>
<evidence type="ECO:0000256" key="1">
    <source>
        <dbReference type="ARBA" id="ARBA00001961"/>
    </source>
</evidence>
<evidence type="ECO:0000256" key="5">
    <source>
        <dbReference type="ARBA" id="ARBA00022723"/>
    </source>
</evidence>
<comment type="cofactor">
    <cofactor evidence="1">
        <name>L-ascorbate</name>
        <dbReference type="ChEBI" id="CHEBI:38290"/>
    </cofactor>
</comment>
<keyword evidence="4" id="KW-0808">Transferase</keyword>
<organism evidence="11 12">
    <name type="scientific">Papaver somniferum</name>
    <name type="common">Opium poppy</name>
    <dbReference type="NCBI Taxonomy" id="3469"/>
    <lineage>
        <taxon>Eukaryota</taxon>
        <taxon>Viridiplantae</taxon>
        <taxon>Streptophyta</taxon>
        <taxon>Embryophyta</taxon>
        <taxon>Tracheophyta</taxon>
        <taxon>Spermatophyta</taxon>
        <taxon>Magnoliopsida</taxon>
        <taxon>Ranunculales</taxon>
        <taxon>Papaveraceae</taxon>
        <taxon>Papaveroideae</taxon>
        <taxon>Papaver</taxon>
    </lineage>
</organism>
<dbReference type="EMBL" id="CM010720">
    <property type="protein sequence ID" value="RZC67666.1"/>
    <property type="molecule type" value="Genomic_DNA"/>
</dbReference>
<dbReference type="InterPro" id="IPR027443">
    <property type="entry name" value="IPNS-like_sf"/>
</dbReference>
<dbReference type="STRING" id="3469.A0A4Y7K4B5"/>
<evidence type="ECO:0000256" key="8">
    <source>
        <dbReference type="ARBA" id="ARBA00023004"/>
    </source>
</evidence>
<keyword evidence="5 9" id="KW-0479">Metal-binding</keyword>
<gene>
    <name evidence="11" type="ORF">C5167_011374</name>
</gene>
<keyword evidence="7 9" id="KW-0560">Oxidoreductase</keyword>
<proteinExistence type="inferred from homology"/>
<dbReference type="GO" id="GO:0046872">
    <property type="term" value="F:metal ion binding"/>
    <property type="evidence" value="ECO:0007669"/>
    <property type="project" value="UniProtKB-KW"/>
</dbReference>
<dbReference type="InterPro" id="IPR026992">
    <property type="entry name" value="DIOX_N"/>
</dbReference>
<keyword evidence="12" id="KW-1185">Reference proteome</keyword>
<dbReference type="FunFam" id="2.60.120.330:FF:000001">
    <property type="entry name" value="Protein SRG1"/>
    <property type="match status" value="1"/>
</dbReference>
<dbReference type="Proteomes" id="UP000316621">
    <property type="component" value="Chromosome 6"/>
</dbReference>
<accession>A0A4Y7K4B5</accession>
<comment type="cofactor">
    <cofactor evidence="2">
        <name>Fe cation</name>
        <dbReference type="ChEBI" id="CHEBI:24875"/>
    </cofactor>
</comment>
<dbReference type="SUPFAM" id="SSF51197">
    <property type="entry name" value="Clavaminate synthase-like"/>
    <property type="match status" value="1"/>
</dbReference>
<keyword evidence="8 9" id="KW-0408">Iron</keyword>
<dbReference type="PROSITE" id="PS51471">
    <property type="entry name" value="FE2OG_OXY"/>
    <property type="match status" value="1"/>
</dbReference>
<protein>
    <recommendedName>
        <fullName evidence="10">Fe2OG dioxygenase domain-containing protein</fullName>
    </recommendedName>
</protein>
<comment type="similarity">
    <text evidence="3 9">Belongs to the iron/ascorbate-dependent oxidoreductase family.</text>
</comment>
<feature type="domain" description="Fe2OG dioxygenase" evidence="10">
    <location>
        <begin position="210"/>
        <end position="313"/>
    </location>
</feature>
<dbReference type="GO" id="GO:0097295">
    <property type="term" value="P:morphine biosynthetic process"/>
    <property type="evidence" value="ECO:0007669"/>
    <property type="project" value="UniProtKB-ARBA"/>
</dbReference>
<sequence>MMETPKSLTLGSSLLVPCVQELAKQTLTEIPPRYIRTDGDEDCSGIVTAASVTCQNIPVIDLQNLLSPEQSVGDLELEKLHSACKQWGFFQLVNHGVSSSLVEKEKSEVYDLFNLPMEEKKRYWQQEEEVEGFGQAFVVSEEQKLDWADTFFMTTLPHSARKPHLIPKLPHPLKDTLESYSFQLKILAMKILGRMAKALEIESNFMSELFENGMQNMRMNYYPPCPQPERVIGLTSHSDGVGLTILLQLNEVEGLQIKKEDKWVSVKPLPNAFIINIGDILEIVTNGIYPSVDHRATINSMKERLSVATFYSPNPEGEIRPAADLITSQTPALFRSVGVTEYFKGLFTQKLDGKKYFDEMRIHPQPQENK</sequence>
<dbReference type="PANTHER" id="PTHR47991">
    <property type="entry name" value="OXOGLUTARATE/IRON-DEPENDENT DIOXYGENASE"/>
    <property type="match status" value="1"/>
</dbReference>
<evidence type="ECO:0000256" key="2">
    <source>
        <dbReference type="ARBA" id="ARBA00001962"/>
    </source>
</evidence>
<dbReference type="Gene3D" id="2.60.120.330">
    <property type="entry name" value="B-lactam Antibiotic, Isopenicillin N Synthase, Chain"/>
    <property type="match status" value="1"/>
</dbReference>
<dbReference type="InterPro" id="IPR050295">
    <property type="entry name" value="Plant_2OG-oxidoreductases"/>
</dbReference>
<evidence type="ECO:0000256" key="6">
    <source>
        <dbReference type="ARBA" id="ARBA00022964"/>
    </source>
</evidence>
<name>A0A4Y7K4B5_PAPSO</name>
<dbReference type="GO" id="GO:0016706">
    <property type="term" value="F:2-oxoglutarate-dependent dioxygenase activity"/>
    <property type="evidence" value="ECO:0007669"/>
    <property type="project" value="UniProtKB-ARBA"/>
</dbReference>